<dbReference type="AlphaFoldDB" id="A0A2M9XCS1"/>
<keyword evidence="1" id="KW-1133">Transmembrane helix</keyword>
<comment type="caution">
    <text evidence="2">The sequence shown here is derived from an EMBL/GenBank/DDBJ whole genome shotgun (WGS) entry which is preliminary data.</text>
</comment>
<dbReference type="EMBL" id="NPDN01000005">
    <property type="protein sequence ID" value="PJZ25495.1"/>
    <property type="molecule type" value="Genomic_DNA"/>
</dbReference>
<gene>
    <name evidence="2" type="ORF">CH357_11310</name>
</gene>
<proteinExistence type="predicted"/>
<feature type="transmembrane region" description="Helical" evidence="1">
    <location>
        <begin position="42"/>
        <end position="59"/>
    </location>
</feature>
<organism evidence="2 3">
    <name type="scientific">Leptospira hartskeerlii</name>
    <dbReference type="NCBI Taxonomy" id="2023177"/>
    <lineage>
        <taxon>Bacteria</taxon>
        <taxon>Pseudomonadati</taxon>
        <taxon>Spirochaetota</taxon>
        <taxon>Spirochaetia</taxon>
        <taxon>Leptospirales</taxon>
        <taxon>Leptospiraceae</taxon>
        <taxon>Leptospira</taxon>
    </lineage>
</organism>
<dbReference type="SUPFAM" id="SSF48452">
    <property type="entry name" value="TPR-like"/>
    <property type="match status" value="1"/>
</dbReference>
<keyword evidence="1" id="KW-0812">Transmembrane</keyword>
<keyword evidence="3" id="KW-1185">Reference proteome</keyword>
<name>A0A2M9XCS1_9LEPT</name>
<protein>
    <recommendedName>
        <fullName evidence="4">Tetratricopeptide repeat-like domain-containing protein</fullName>
    </recommendedName>
</protein>
<dbReference type="Gene3D" id="1.25.40.10">
    <property type="entry name" value="Tetratricopeptide repeat domain"/>
    <property type="match status" value="1"/>
</dbReference>
<evidence type="ECO:0008006" key="4">
    <source>
        <dbReference type="Google" id="ProtNLM"/>
    </source>
</evidence>
<evidence type="ECO:0000256" key="1">
    <source>
        <dbReference type="SAM" id="Phobius"/>
    </source>
</evidence>
<dbReference type="InterPro" id="IPR011990">
    <property type="entry name" value="TPR-like_helical_dom_sf"/>
</dbReference>
<evidence type="ECO:0000313" key="3">
    <source>
        <dbReference type="Proteomes" id="UP000232196"/>
    </source>
</evidence>
<reference evidence="2 3" key="1">
    <citation type="submission" date="2017-07" db="EMBL/GenBank/DDBJ databases">
        <title>Leptospira spp. isolated from tropical soils.</title>
        <authorList>
            <person name="Thibeaux R."/>
            <person name="Iraola G."/>
            <person name="Ferres I."/>
            <person name="Bierque E."/>
            <person name="Girault D."/>
            <person name="Soupe-Gilbert M.-E."/>
            <person name="Picardeau M."/>
            <person name="Goarant C."/>
        </authorList>
    </citation>
    <scope>NUCLEOTIDE SEQUENCE [LARGE SCALE GENOMIC DNA]</scope>
    <source>
        <strain evidence="2 3">MCA1-C-A1</strain>
    </source>
</reference>
<keyword evidence="1" id="KW-0472">Membrane</keyword>
<accession>A0A2M9XCS1</accession>
<sequence>MKRFEPKTGASIQDIDPYPGLTGAERFFAILFSKIGENKKQVLFGVGVLFVTVLTVVSWNEYRAEQFRKGTLAIEKVEKELALSPMTEITDKIKKYESIASTYSSPSLDIRLAKTLGDLYAKNGEYQKAAEKLEFAGKKIDELPEVKAYYFYIAGNYRESANQLAEAESDFGVSVSLLSSRKNVAGFYAWSLYQAGRLKLQNGKKEEAVDLLKKVLDQDIASPSEEFKSVRELATYLLLKSSQGN</sequence>
<dbReference type="RefSeq" id="WP_100706842.1">
    <property type="nucleotide sequence ID" value="NZ_NPDL01000011.1"/>
</dbReference>
<evidence type="ECO:0000313" key="2">
    <source>
        <dbReference type="EMBL" id="PJZ25495.1"/>
    </source>
</evidence>
<dbReference type="OrthoDB" id="341547at2"/>
<dbReference type="Proteomes" id="UP000232196">
    <property type="component" value="Unassembled WGS sequence"/>
</dbReference>